<name>E6LKI8_9FIRM</name>
<dbReference type="PANTHER" id="PTHR43567:SF5">
    <property type="entry name" value="HYPOTHETICAL CYTOSOLIC PROTEIN"/>
    <property type="match status" value="1"/>
</dbReference>
<dbReference type="InterPro" id="IPR002563">
    <property type="entry name" value="Flavin_Rdtase-like_dom"/>
</dbReference>
<dbReference type="Pfam" id="PF01613">
    <property type="entry name" value="Flavin_Reduct"/>
    <property type="match status" value="1"/>
</dbReference>
<comment type="caution">
    <text evidence="3">The sequence shown here is derived from an EMBL/GenBank/DDBJ whole genome shotgun (WGS) entry which is preliminary data.</text>
</comment>
<reference evidence="3 4" key="1">
    <citation type="submission" date="2010-12" db="EMBL/GenBank/DDBJ databases">
        <authorList>
            <person name="Muzny D."/>
            <person name="Qin X."/>
            <person name="Deng J."/>
            <person name="Jiang H."/>
            <person name="Liu Y."/>
            <person name="Qu J."/>
            <person name="Song X.-Z."/>
            <person name="Zhang L."/>
            <person name="Thornton R."/>
            <person name="Coyle M."/>
            <person name="Francisco L."/>
            <person name="Jackson L."/>
            <person name="Javaid M."/>
            <person name="Korchina V."/>
            <person name="Kovar C."/>
            <person name="Mata R."/>
            <person name="Mathew T."/>
            <person name="Ngo R."/>
            <person name="Nguyen L."/>
            <person name="Nguyen N."/>
            <person name="Okwuonu G."/>
            <person name="Ongeri F."/>
            <person name="Pham C."/>
            <person name="Simmons D."/>
            <person name="Wilczek-Boney K."/>
            <person name="Hale W."/>
            <person name="Jakkamsetti A."/>
            <person name="Pham P."/>
            <person name="Ruth R."/>
            <person name="San Lucas F."/>
            <person name="Warren J."/>
            <person name="Zhang J."/>
            <person name="Zhao Z."/>
            <person name="Zhou C."/>
            <person name="Zhu D."/>
            <person name="Lee S."/>
            <person name="Bess C."/>
            <person name="Blankenburg K."/>
            <person name="Forbes L."/>
            <person name="Fu Q."/>
            <person name="Gubbala S."/>
            <person name="Hirani K."/>
            <person name="Jayaseelan J.C."/>
            <person name="Lara F."/>
            <person name="Munidasa M."/>
            <person name="Palculict T."/>
            <person name="Patil S."/>
            <person name="Pu L.-L."/>
            <person name="Saada N."/>
            <person name="Tang L."/>
            <person name="Weissenberger G."/>
            <person name="Zhu Y."/>
            <person name="Hemphill L."/>
            <person name="Shang Y."/>
            <person name="Youmans B."/>
            <person name="Ayvaz T."/>
            <person name="Ross M."/>
            <person name="Santibanez J."/>
            <person name="Aqrawi P."/>
            <person name="Gross S."/>
            <person name="Joshi V."/>
            <person name="Fowler G."/>
            <person name="Nazareth L."/>
            <person name="Reid J."/>
            <person name="Worley K."/>
            <person name="Petrosino J."/>
            <person name="Highlander S."/>
            <person name="Gibbs R."/>
        </authorList>
    </citation>
    <scope>NUCLEOTIDE SEQUENCE [LARGE SCALE GENOMIC DNA]</scope>
    <source>
        <strain evidence="3 4">DSM 3986</strain>
    </source>
</reference>
<protein>
    <recommendedName>
        <fullName evidence="2">Flavin reductase like domain-containing protein</fullName>
    </recommendedName>
</protein>
<evidence type="ECO:0000313" key="4">
    <source>
        <dbReference type="Proteomes" id="UP000003434"/>
    </source>
</evidence>
<dbReference type="GO" id="GO:0010181">
    <property type="term" value="F:FMN binding"/>
    <property type="evidence" value="ECO:0007669"/>
    <property type="project" value="InterPro"/>
</dbReference>
<feature type="domain" description="Flavin reductase like" evidence="2">
    <location>
        <begin position="56"/>
        <end position="174"/>
    </location>
</feature>
<organism evidence="3 4">
    <name type="scientific">Lachnoanaerobaculum saburreum DSM 3986</name>
    <dbReference type="NCBI Taxonomy" id="887325"/>
    <lineage>
        <taxon>Bacteria</taxon>
        <taxon>Bacillati</taxon>
        <taxon>Bacillota</taxon>
        <taxon>Clostridia</taxon>
        <taxon>Lachnospirales</taxon>
        <taxon>Lachnospiraceae</taxon>
        <taxon>Lachnoanaerobaculum</taxon>
    </lineage>
</organism>
<dbReference type="PANTHER" id="PTHR43567">
    <property type="entry name" value="FLAVOREDOXIN-RELATED-RELATED"/>
    <property type="match status" value="1"/>
</dbReference>
<dbReference type="InterPro" id="IPR012349">
    <property type="entry name" value="Split_barrel_FMN-bd"/>
</dbReference>
<proteinExistence type="inferred from homology"/>
<comment type="similarity">
    <text evidence="1">Belongs to the flavoredoxin family.</text>
</comment>
<evidence type="ECO:0000256" key="1">
    <source>
        <dbReference type="ARBA" id="ARBA00038054"/>
    </source>
</evidence>
<dbReference type="SUPFAM" id="SSF50475">
    <property type="entry name" value="FMN-binding split barrel"/>
    <property type="match status" value="1"/>
</dbReference>
<evidence type="ECO:0000259" key="2">
    <source>
        <dbReference type="Pfam" id="PF01613"/>
    </source>
</evidence>
<dbReference type="AlphaFoldDB" id="E6LKI8"/>
<dbReference type="GO" id="GO:0016646">
    <property type="term" value="F:oxidoreductase activity, acting on the CH-NH group of donors, NAD or NADP as acceptor"/>
    <property type="evidence" value="ECO:0007669"/>
    <property type="project" value="UniProtKB-ARBA"/>
</dbReference>
<dbReference type="Gene3D" id="2.30.110.10">
    <property type="entry name" value="Electron Transport, Fmn-binding Protein, Chain A"/>
    <property type="match status" value="1"/>
</dbReference>
<dbReference type="EMBL" id="AEPW01000009">
    <property type="protein sequence ID" value="EFU77646.1"/>
    <property type="molecule type" value="Genomic_DNA"/>
</dbReference>
<dbReference type="Proteomes" id="UP000003434">
    <property type="component" value="Unassembled WGS sequence"/>
</dbReference>
<dbReference type="HOGENOM" id="CLU_102849_0_0_9"/>
<accession>E6LKI8</accession>
<evidence type="ECO:0000313" key="3">
    <source>
        <dbReference type="EMBL" id="EFU77646.1"/>
    </source>
</evidence>
<dbReference type="eggNOG" id="COG1853">
    <property type="taxonomic scope" value="Bacteria"/>
</dbReference>
<gene>
    <name evidence="3" type="ORF">HMPREF0381_0473</name>
</gene>
<sequence length="179" mass="20438">MEADMEFRKKEYAPFDIFDSDWAAITVGNKEKFNSCLVSWGSLGNIWGAPGKSKATVTLYIHPSRYTAQFIDDSEYFTVSFFAPEYKKALAYLGSHSGRNENKIENAGLTAIPIGKTMGFKEAKQTFLCKKLCKQQFDKNSLIQEIKDYYELYPDIYTDGHGGWEPHFILIGEIEEIIE</sequence>
<dbReference type="InterPro" id="IPR052174">
    <property type="entry name" value="Flavoredoxin"/>
</dbReference>